<dbReference type="PANTHER" id="PTHR37318:SF1">
    <property type="entry name" value="BSL7504 PROTEIN"/>
    <property type="match status" value="1"/>
</dbReference>
<dbReference type="RefSeq" id="WP_074709437.1">
    <property type="nucleotide sequence ID" value="NZ_FNTV01000001.1"/>
</dbReference>
<dbReference type="AlphaFoldDB" id="A0A1H5NR67"/>
<dbReference type="InterPro" id="IPR027395">
    <property type="entry name" value="WH_DNA-bd_dom"/>
</dbReference>
<dbReference type="InterPro" id="IPR036390">
    <property type="entry name" value="WH_DNA-bd_sf"/>
</dbReference>
<evidence type="ECO:0000313" key="2">
    <source>
        <dbReference type="EMBL" id="SED79499.1"/>
    </source>
</evidence>
<gene>
    <name evidence="2" type="ORF">SAMN04489740_0002</name>
    <name evidence="3" type="ORF">SAMN04489740_3955</name>
</gene>
<name>A0A1H5NR67_9MICC</name>
<accession>A0A1H5NR67</accession>
<dbReference type="EMBL" id="FNTV01000001">
    <property type="protein sequence ID" value="SEF04159.1"/>
    <property type="molecule type" value="Genomic_DNA"/>
</dbReference>
<dbReference type="InterPro" id="IPR036388">
    <property type="entry name" value="WH-like_DNA-bd_sf"/>
</dbReference>
<organism evidence="3 4">
    <name type="scientific">Arthrobacter alpinus</name>
    <dbReference type="NCBI Taxonomy" id="656366"/>
    <lineage>
        <taxon>Bacteria</taxon>
        <taxon>Bacillati</taxon>
        <taxon>Actinomycetota</taxon>
        <taxon>Actinomycetes</taxon>
        <taxon>Micrococcales</taxon>
        <taxon>Micrococcaceae</taxon>
        <taxon>Arthrobacter</taxon>
    </lineage>
</organism>
<dbReference type="SUPFAM" id="SSF46785">
    <property type="entry name" value="Winged helix' DNA-binding domain"/>
    <property type="match status" value="1"/>
</dbReference>
<dbReference type="EMBL" id="FNTV01000001">
    <property type="protein sequence ID" value="SED79499.1"/>
    <property type="molecule type" value="Genomic_DNA"/>
</dbReference>
<reference evidence="3 4" key="1">
    <citation type="submission" date="2016-10" db="EMBL/GenBank/DDBJ databases">
        <authorList>
            <person name="de Groot N.N."/>
        </authorList>
    </citation>
    <scope>NUCLEOTIDE SEQUENCE [LARGE SCALE GENOMIC DNA]</scope>
    <source>
        <strain evidence="3 4">DSM 22274</strain>
    </source>
</reference>
<evidence type="ECO:0000313" key="3">
    <source>
        <dbReference type="EMBL" id="SEF04159.1"/>
    </source>
</evidence>
<dbReference type="GO" id="GO:0003677">
    <property type="term" value="F:DNA binding"/>
    <property type="evidence" value="ECO:0007669"/>
    <property type="project" value="UniProtKB-KW"/>
</dbReference>
<evidence type="ECO:0000259" key="1">
    <source>
        <dbReference type="Pfam" id="PF13601"/>
    </source>
</evidence>
<dbReference type="Gene3D" id="1.10.10.10">
    <property type="entry name" value="Winged helix-like DNA-binding domain superfamily/Winged helix DNA-binding domain"/>
    <property type="match status" value="1"/>
</dbReference>
<feature type="domain" description="Winged helix DNA-binding" evidence="1">
    <location>
        <begin position="14"/>
        <end position="92"/>
    </location>
</feature>
<evidence type="ECO:0000313" key="4">
    <source>
        <dbReference type="Proteomes" id="UP000182725"/>
    </source>
</evidence>
<sequence length="103" mass="11011">MTPALNEVIHAPNRLRICAFLSSVEQAEFGVIRDMLGVADSVASKQLKALQEAGYVRLTKPTGKGRVKTWASLTAEGRAAYEDHVAALKALIAGVSTGRTTEE</sequence>
<dbReference type="Proteomes" id="UP000182725">
    <property type="component" value="Unassembled WGS sequence"/>
</dbReference>
<dbReference type="Pfam" id="PF13601">
    <property type="entry name" value="HTH_34"/>
    <property type="match status" value="1"/>
</dbReference>
<dbReference type="PANTHER" id="PTHR37318">
    <property type="entry name" value="BSL7504 PROTEIN"/>
    <property type="match status" value="1"/>
</dbReference>
<proteinExistence type="predicted"/>
<keyword evidence="3" id="KW-0238">DNA-binding</keyword>
<protein>
    <submittedName>
        <fullName evidence="3">DNA-binding transcriptional regulator, MarR family</fullName>
    </submittedName>
</protein>